<dbReference type="EMBL" id="CP029287">
    <property type="protein sequence ID" value="AWR99650.1"/>
    <property type="molecule type" value="Genomic_DNA"/>
</dbReference>
<organism evidence="2 3">
    <name type="scientific">Metallosphaera hakonensis JCM 8857 = DSM 7519</name>
    <dbReference type="NCBI Taxonomy" id="1293036"/>
    <lineage>
        <taxon>Archaea</taxon>
        <taxon>Thermoproteota</taxon>
        <taxon>Thermoprotei</taxon>
        <taxon>Sulfolobales</taxon>
        <taxon>Sulfolobaceae</taxon>
        <taxon>Metallosphaera</taxon>
    </lineage>
</organism>
<feature type="transmembrane region" description="Helical" evidence="1">
    <location>
        <begin position="7"/>
        <end position="26"/>
    </location>
</feature>
<evidence type="ECO:0000313" key="2">
    <source>
        <dbReference type="EMBL" id="AWR99650.1"/>
    </source>
</evidence>
<dbReference type="InterPro" id="IPR011701">
    <property type="entry name" value="MFS"/>
</dbReference>
<accession>A0A2U9IU97</accession>
<keyword evidence="3" id="KW-1185">Reference proteome</keyword>
<dbReference type="SUPFAM" id="SSF103473">
    <property type="entry name" value="MFS general substrate transporter"/>
    <property type="match status" value="1"/>
</dbReference>
<dbReference type="KEGG" id="mhk:DFR87_08060"/>
<evidence type="ECO:0000313" key="3">
    <source>
        <dbReference type="Proteomes" id="UP000247586"/>
    </source>
</evidence>
<dbReference type="Gene3D" id="1.20.1250.20">
    <property type="entry name" value="MFS general substrate transporter like domains"/>
    <property type="match status" value="1"/>
</dbReference>
<dbReference type="Proteomes" id="UP000247586">
    <property type="component" value="Chromosome"/>
</dbReference>
<feature type="transmembrane region" description="Helical" evidence="1">
    <location>
        <begin position="340"/>
        <end position="360"/>
    </location>
</feature>
<dbReference type="Pfam" id="PF07690">
    <property type="entry name" value="MFS_1"/>
    <property type="match status" value="1"/>
</dbReference>
<keyword evidence="1" id="KW-1133">Transmembrane helix</keyword>
<sequence>MRRFISLPLLVTATTFLGIWYPVSLYSETKSIFLLGIATTLYNLNNAIGSYVWGDLLDRTKRRLEYGILLPSLLSLSAYLMNGQLNEGLIGYSLAGFTSALNSPLYSLILLENYSFEDVPKINSRLSQLTLIGNATGSISAIFVSSSVFPLLLCLTSIPLSVIALLGSKGKVNIDKPSRTRSIRELSGALLSFASFNFSAEIFFTAYVPFNYLMGNPESIIYVSYFLLYLADEGVYYLAGKWTNNREVFFMSFSIAGRALLVLTVSVLLKLGIRSGEYSVPVFMIFGSFYPLFGTSFFSFMFRNLKKNRGSIIGIFNAVEDIANIGGSSVVSFLGNDLGLDYLVAFYSFVLSAVTLYSFISKRLNSPSSSY</sequence>
<feature type="transmembrane region" description="Helical" evidence="1">
    <location>
        <begin position="149"/>
        <end position="167"/>
    </location>
</feature>
<dbReference type="InterPro" id="IPR036259">
    <property type="entry name" value="MFS_trans_sf"/>
</dbReference>
<feature type="transmembrane region" description="Helical" evidence="1">
    <location>
        <begin position="188"/>
        <end position="208"/>
    </location>
</feature>
<reference evidence="3" key="2">
    <citation type="submission" date="2020-03" db="EMBL/GenBank/DDBJ databases">
        <title>Complete Genome Sequences of Extremely Thermoacidophilic, Metal-Mobilizing Type-Strain Members of the Archaeal Family Sulfolobaceae: Acidianus brierleyi DSM-1651T, Acidianus sulfidivorans DSM-18786T, Metallosphaera hakonensis DSM-7519T, and Metallosphaera prunae DSM-10039T.</title>
        <authorList>
            <person name="Counts J.A."/>
            <person name="Kelly R.M."/>
        </authorList>
    </citation>
    <scope>NUCLEOTIDE SEQUENCE [LARGE SCALE GENOMIC DNA]</scope>
    <source>
        <strain evidence="3">HO1-1</strain>
    </source>
</reference>
<feature type="transmembrane region" description="Helical" evidence="1">
    <location>
        <begin position="220"/>
        <end position="239"/>
    </location>
</feature>
<feature type="transmembrane region" description="Helical" evidence="1">
    <location>
        <begin position="248"/>
        <end position="269"/>
    </location>
</feature>
<reference evidence="3" key="3">
    <citation type="submission" date="2020-03" db="EMBL/GenBank/DDBJ databases">
        <title>Sequencing and Assembly of Multiple Reported Metal-Biooxidizing Members of the Extremely Thermoacidophilic Archaeal Family Sulfolobaceae.</title>
        <authorList>
            <person name="Counts J.A."/>
            <person name="Kelly R.M."/>
        </authorList>
    </citation>
    <scope>NUCLEOTIDE SEQUENCE [LARGE SCALE GENOMIC DNA]</scope>
    <source>
        <strain evidence="3">HO1-1</strain>
    </source>
</reference>
<gene>
    <name evidence="2" type="ORF">DFR87_08060</name>
</gene>
<feature type="transmembrane region" description="Helical" evidence="1">
    <location>
        <begin position="89"/>
        <end position="114"/>
    </location>
</feature>
<keyword evidence="1" id="KW-0812">Transmembrane</keyword>
<keyword evidence="1" id="KW-0472">Membrane</keyword>
<reference evidence="2 3" key="1">
    <citation type="submission" date="2018-05" db="EMBL/GenBank/DDBJ databases">
        <title>Complete Genome Sequences of Extremely Thermoacidophilic, Metal-Mobilizing Type-Strain Members of the Archaeal Family Sulfolobaceae: Acidianus brierleyi DSM-1651T, Acidianus sulfidivorans DSM-18786T, Metallosphaera hakonensis DSM-7519T, and Metallosphaera prunae DSM-10039T.</title>
        <authorList>
            <person name="Counts J.A."/>
            <person name="Kelly R.M."/>
        </authorList>
    </citation>
    <scope>NUCLEOTIDE SEQUENCE [LARGE SCALE GENOMIC DNA]</scope>
    <source>
        <strain evidence="2 3">HO1-1</strain>
    </source>
</reference>
<dbReference type="GO" id="GO:0022857">
    <property type="term" value="F:transmembrane transporter activity"/>
    <property type="evidence" value="ECO:0007669"/>
    <property type="project" value="InterPro"/>
</dbReference>
<dbReference type="AlphaFoldDB" id="A0A2U9IU97"/>
<feature type="transmembrane region" description="Helical" evidence="1">
    <location>
        <begin position="281"/>
        <end position="302"/>
    </location>
</feature>
<dbReference type="OrthoDB" id="34469at2157"/>
<feature type="transmembrane region" description="Helical" evidence="1">
    <location>
        <begin position="32"/>
        <end position="54"/>
    </location>
</feature>
<name>A0A2U9IU97_9CREN</name>
<feature type="transmembrane region" description="Helical" evidence="1">
    <location>
        <begin position="314"/>
        <end position="334"/>
    </location>
</feature>
<proteinExistence type="predicted"/>
<protein>
    <submittedName>
        <fullName evidence="2">MFS transporter</fullName>
    </submittedName>
</protein>
<evidence type="ECO:0000256" key="1">
    <source>
        <dbReference type="SAM" id="Phobius"/>
    </source>
</evidence>